<dbReference type="PANTHER" id="PTHR30097">
    <property type="entry name" value="CATION EFFLUX SYSTEM PROTEIN CUSB"/>
    <property type="match status" value="1"/>
</dbReference>
<evidence type="ECO:0000256" key="2">
    <source>
        <dbReference type="SAM" id="MobiDB-lite"/>
    </source>
</evidence>
<protein>
    <recommendedName>
        <fullName evidence="4">RND efflux pump membrane fusion protein barrel-sandwich domain-containing protein</fullName>
    </recommendedName>
</protein>
<dbReference type="InterPro" id="IPR051909">
    <property type="entry name" value="MFP_Cation_Efflux"/>
</dbReference>
<dbReference type="PROSITE" id="PS51257">
    <property type="entry name" value="PROKAR_LIPOPROTEIN"/>
    <property type="match status" value="1"/>
</dbReference>
<name>A0A3B0UB26_9ZZZZ</name>
<dbReference type="AlphaFoldDB" id="A0A3B0UB26"/>
<evidence type="ECO:0008006" key="4">
    <source>
        <dbReference type="Google" id="ProtNLM"/>
    </source>
</evidence>
<proteinExistence type="predicted"/>
<evidence type="ECO:0000313" key="3">
    <source>
        <dbReference type="EMBL" id="VAW28165.1"/>
    </source>
</evidence>
<sequence>MNIKHIIYTRMKNLMRIALLFSVVVFLGSCTSDSASGTAAEEHGGEHGDSDEHEENESEGVSITSAQAEVLGLTTVTVVQKSLGNNIKVNGFLDLYPQDEANVNAFIGGNVSKIYFVEGDKIRKGQVL</sequence>
<accession>A0A3B0UB26</accession>
<reference evidence="3" key="1">
    <citation type="submission" date="2018-06" db="EMBL/GenBank/DDBJ databases">
        <authorList>
            <person name="Zhirakovskaya E."/>
        </authorList>
    </citation>
    <scope>NUCLEOTIDE SEQUENCE</scope>
</reference>
<keyword evidence="1" id="KW-0813">Transport</keyword>
<gene>
    <name evidence="3" type="ORF">MNBD_BACTEROID06-1608</name>
</gene>
<organism evidence="3">
    <name type="scientific">hydrothermal vent metagenome</name>
    <dbReference type="NCBI Taxonomy" id="652676"/>
    <lineage>
        <taxon>unclassified sequences</taxon>
        <taxon>metagenomes</taxon>
        <taxon>ecological metagenomes</taxon>
    </lineage>
</organism>
<evidence type="ECO:0000256" key="1">
    <source>
        <dbReference type="ARBA" id="ARBA00022448"/>
    </source>
</evidence>
<feature type="region of interest" description="Disordered" evidence="2">
    <location>
        <begin position="33"/>
        <end position="62"/>
    </location>
</feature>
<dbReference type="EMBL" id="UOES01000359">
    <property type="protein sequence ID" value="VAW28165.1"/>
    <property type="molecule type" value="Genomic_DNA"/>
</dbReference>
<feature type="non-terminal residue" evidence="3">
    <location>
        <position position="128"/>
    </location>
</feature>
<feature type="compositionally biased region" description="Basic and acidic residues" evidence="2">
    <location>
        <begin position="40"/>
        <end position="50"/>
    </location>
</feature>